<evidence type="ECO:0000256" key="7">
    <source>
        <dbReference type="SAM" id="MobiDB-lite"/>
    </source>
</evidence>
<dbReference type="Proteomes" id="UP000799441">
    <property type="component" value="Unassembled WGS sequence"/>
</dbReference>
<dbReference type="PANTHER" id="PTHR12705">
    <property type="entry name" value="ORIGIN RECOGNITION COMPLEX SUBUNIT 5"/>
    <property type="match status" value="1"/>
</dbReference>
<evidence type="ECO:0008006" key="13">
    <source>
        <dbReference type="Google" id="ProtNLM"/>
    </source>
</evidence>
<dbReference type="Pfam" id="PF14630">
    <property type="entry name" value="ORC5_C"/>
    <property type="match status" value="1"/>
</dbReference>
<evidence type="ECO:0000256" key="6">
    <source>
        <dbReference type="ARBA" id="ARBA00023242"/>
    </source>
</evidence>
<dbReference type="InterPro" id="IPR047088">
    <property type="entry name" value="ORC5_C"/>
</dbReference>
<feature type="region of interest" description="Disordered" evidence="7">
    <location>
        <begin position="342"/>
        <end position="362"/>
    </location>
</feature>
<sequence length="456" mass="51034">MMLPISDTWPCREPQLRQINALVSRHLPSPANVVVYGPHSTGKTGVVGAYLQAIAVDHAVIQCRETVTTRHLLERTVAKVSEALESNPSSNGTRVPVDNRCDNITTFGNHLHRLLDRREQKFVLVLDGIDKQREPLPTLLPALAQISQSIRHLTILFILNHPEPRFLHTAGVPHIHFSPYNRAQTLHVLAKDPPDIFTVPPSEDTDYDGESHSEDKRWLWPRFCAAVWDSLGQQAARDFTSFRDACLKIWRPFVQPIVKGDFGTRDFSRLVVAQRRLLQDDSVLLDSLVPKSSLATINTLPAAREKAHELPYYAKWILVAAYLASFNPARMDALYFMKGTERKRRKKGGGTRATPNRPSSQRKVPRHLLAASLFSLDRLLSILHAILPEDLRVGVDIYSQIATLSSLRLLVRSGGLGGGDPLEPSGKWRVGAAVSWEYIQALARSVDFGLLDYVAE</sequence>
<keyword evidence="3" id="KW-0235">DNA replication</keyword>
<name>A0A9P4Q2X9_9PEZI</name>
<dbReference type="InterPro" id="IPR041664">
    <property type="entry name" value="AAA_16"/>
</dbReference>
<feature type="compositionally biased region" description="Polar residues" evidence="7">
    <location>
        <begin position="353"/>
        <end position="362"/>
    </location>
</feature>
<dbReference type="Pfam" id="PF13191">
    <property type="entry name" value="AAA_16"/>
    <property type="match status" value="1"/>
</dbReference>
<keyword evidence="12" id="KW-1185">Reference proteome</keyword>
<evidence type="ECO:0000256" key="1">
    <source>
        <dbReference type="ARBA" id="ARBA00004123"/>
    </source>
</evidence>
<feature type="domain" description="ORC5 lid" evidence="10">
    <location>
        <begin position="220"/>
        <end position="279"/>
    </location>
</feature>
<evidence type="ECO:0000313" key="11">
    <source>
        <dbReference type="EMBL" id="KAF2718550.1"/>
    </source>
</evidence>
<dbReference type="Gene3D" id="3.40.50.300">
    <property type="entry name" value="P-loop containing nucleotide triphosphate hydrolases"/>
    <property type="match status" value="1"/>
</dbReference>
<comment type="caution">
    <text evidence="11">The sequence shown here is derived from an EMBL/GenBank/DDBJ whole genome shotgun (WGS) entry which is preliminary data.</text>
</comment>
<comment type="subcellular location">
    <subcellularLocation>
        <location evidence="1">Nucleus</location>
    </subcellularLocation>
</comment>
<feature type="domain" description="Origin recognition complex subunit 5 C-terminal" evidence="9">
    <location>
        <begin position="310"/>
        <end position="453"/>
    </location>
</feature>
<organism evidence="11 12">
    <name type="scientific">Polychaeton citri CBS 116435</name>
    <dbReference type="NCBI Taxonomy" id="1314669"/>
    <lineage>
        <taxon>Eukaryota</taxon>
        <taxon>Fungi</taxon>
        <taxon>Dikarya</taxon>
        <taxon>Ascomycota</taxon>
        <taxon>Pezizomycotina</taxon>
        <taxon>Dothideomycetes</taxon>
        <taxon>Dothideomycetidae</taxon>
        <taxon>Capnodiales</taxon>
        <taxon>Capnodiaceae</taxon>
        <taxon>Polychaeton</taxon>
    </lineage>
</organism>
<dbReference type="OrthoDB" id="365981at2759"/>
<feature type="domain" description="Orc1-like AAA ATPase" evidence="8">
    <location>
        <begin position="8"/>
        <end position="155"/>
    </location>
</feature>
<protein>
    <recommendedName>
        <fullName evidence="13">Orc1-like AAA ATPase domain-containing protein</fullName>
    </recommendedName>
</protein>
<comment type="similarity">
    <text evidence="2">Belongs to the ORC5 family.</text>
</comment>
<evidence type="ECO:0000259" key="8">
    <source>
        <dbReference type="Pfam" id="PF13191"/>
    </source>
</evidence>
<gene>
    <name evidence="11" type="ORF">K431DRAFT_296823</name>
</gene>
<dbReference type="AlphaFoldDB" id="A0A9P4Q2X9"/>
<dbReference type="Pfam" id="PF21639">
    <property type="entry name" value="ORC5_lid"/>
    <property type="match status" value="1"/>
</dbReference>
<reference evidence="11" key="1">
    <citation type="journal article" date="2020" name="Stud. Mycol.">
        <title>101 Dothideomycetes genomes: a test case for predicting lifestyles and emergence of pathogens.</title>
        <authorList>
            <person name="Haridas S."/>
            <person name="Albert R."/>
            <person name="Binder M."/>
            <person name="Bloem J."/>
            <person name="Labutti K."/>
            <person name="Salamov A."/>
            <person name="Andreopoulos B."/>
            <person name="Baker S."/>
            <person name="Barry K."/>
            <person name="Bills G."/>
            <person name="Bluhm B."/>
            <person name="Cannon C."/>
            <person name="Castanera R."/>
            <person name="Culley D."/>
            <person name="Daum C."/>
            <person name="Ezra D."/>
            <person name="Gonzalez J."/>
            <person name="Henrissat B."/>
            <person name="Kuo A."/>
            <person name="Liang C."/>
            <person name="Lipzen A."/>
            <person name="Lutzoni F."/>
            <person name="Magnuson J."/>
            <person name="Mondo S."/>
            <person name="Nolan M."/>
            <person name="Ohm R."/>
            <person name="Pangilinan J."/>
            <person name="Park H.-J."/>
            <person name="Ramirez L."/>
            <person name="Alfaro M."/>
            <person name="Sun H."/>
            <person name="Tritt A."/>
            <person name="Yoshinaga Y."/>
            <person name="Zwiers L.-H."/>
            <person name="Turgeon B."/>
            <person name="Goodwin S."/>
            <person name="Spatafora J."/>
            <person name="Crous P."/>
            <person name="Grigoriev I."/>
        </authorList>
    </citation>
    <scope>NUCLEOTIDE SEQUENCE</scope>
    <source>
        <strain evidence="11">CBS 116435</strain>
    </source>
</reference>
<keyword evidence="5" id="KW-0067">ATP-binding</keyword>
<evidence type="ECO:0000256" key="2">
    <source>
        <dbReference type="ARBA" id="ARBA00006269"/>
    </source>
</evidence>
<dbReference type="GO" id="GO:0005664">
    <property type="term" value="C:nuclear origin of replication recognition complex"/>
    <property type="evidence" value="ECO:0007669"/>
    <property type="project" value="TreeGrafter"/>
</dbReference>
<accession>A0A9P4Q2X9</accession>
<evidence type="ECO:0000313" key="12">
    <source>
        <dbReference type="Proteomes" id="UP000799441"/>
    </source>
</evidence>
<dbReference type="SUPFAM" id="SSF52540">
    <property type="entry name" value="P-loop containing nucleoside triphosphate hydrolases"/>
    <property type="match status" value="1"/>
</dbReference>
<dbReference type="InterPro" id="IPR027417">
    <property type="entry name" value="P-loop_NTPase"/>
</dbReference>
<keyword evidence="6" id="KW-0539">Nucleus</keyword>
<proteinExistence type="inferred from homology"/>
<dbReference type="GO" id="GO:0006270">
    <property type="term" value="P:DNA replication initiation"/>
    <property type="evidence" value="ECO:0007669"/>
    <property type="project" value="TreeGrafter"/>
</dbReference>
<evidence type="ECO:0000259" key="9">
    <source>
        <dbReference type="Pfam" id="PF14630"/>
    </source>
</evidence>
<evidence type="ECO:0000256" key="5">
    <source>
        <dbReference type="ARBA" id="ARBA00022840"/>
    </source>
</evidence>
<dbReference type="InterPro" id="IPR048866">
    <property type="entry name" value="ORC5_lid"/>
</dbReference>
<evidence type="ECO:0000256" key="4">
    <source>
        <dbReference type="ARBA" id="ARBA00022741"/>
    </source>
</evidence>
<evidence type="ECO:0000259" key="10">
    <source>
        <dbReference type="Pfam" id="PF21639"/>
    </source>
</evidence>
<dbReference type="EMBL" id="MU003823">
    <property type="protein sequence ID" value="KAF2718550.1"/>
    <property type="molecule type" value="Genomic_DNA"/>
</dbReference>
<dbReference type="GO" id="GO:0003688">
    <property type="term" value="F:DNA replication origin binding"/>
    <property type="evidence" value="ECO:0007669"/>
    <property type="project" value="TreeGrafter"/>
</dbReference>
<dbReference type="InterPro" id="IPR020796">
    <property type="entry name" value="ORC5"/>
</dbReference>
<evidence type="ECO:0000256" key="3">
    <source>
        <dbReference type="ARBA" id="ARBA00022705"/>
    </source>
</evidence>
<dbReference type="PANTHER" id="PTHR12705:SF0">
    <property type="entry name" value="ORIGIN RECOGNITION COMPLEX SUBUNIT 5"/>
    <property type="match status" value="1"/>
</dbReference>
<keyword evidence="4" id="KW-0547">Nucleotide-binding</keyword>